<dbReference type="AlphaFoldDB" id="A0A0L0QVC5"/>
<dbReference type="PATRIC" id="fig|1473.5.peg.111"/>
<accession>A0A0L0QVC5</accession>
<protein>
    <recommendedName>
        <fullName evidence="4">Nitric oxide reductase</fullName>
    </recommendedName>
</protein>
<evidence type="ECO:0000313" key="3">
    <source>
        <dbReference type="Proteomes" id="UP000036780"/>
    </source>
</evidence>
<proteinExistence type="predicted"/>
<comment type="caution">
    <text evidence="2">The sequence shown here is derived from an EMBL/GenBank/DDBJ whole genome shotgun (WGS) entry which is preliminary data.</text>
</comment>
<reference evidence="3" key="1">
    <citation type="submission" date="2015-07" db="EMBL/GenBank/DDBJ databases">
        <title>Fjat-10053 dsm26.</title>
        <authorList>
            <person name="Liu B."/>
            <person name="Wang J."/>
            <person name="Zhu Y."/>
            <person name="Liu G."/>
            <person name="Chen Q."/>
            <person name="Chen Z."/>
            <person name="Lan J."/>
            <person name="Che J."/>
            <person name="Ge C."/>
            <person name="Shi H."/>
            <person name="Pan Z."/>
            <person name="Liu X."/>
        </authorList>
    </citation>
    <scope>NUCLEOTIDE SEQUENCE [LARGE SCALE GENOMIC DNA]</scope>
    <source>
        <strain evidence="3">DSM 26</strain>
    </source>
</reference>
<keyword evidence="1" id="KW-0812">Transmembrane</keyword>
<organism evidence="2 3">
    <name type="scientific">Virgibacillus pantothenticus</name>
    <dbReference type="NCBI Taxonomy" id="1473"/>
    <lineage>
        <taxon>Bacteria</taxon>
        <taxon>Bacillati</taxon>
        <taxon>Bacillota</taxon>
        <taxon>Bacilli</taxon>
        <taxon>Bacillales</taxon>
        <taxon>Bacillaceae</taxon>
        <taxon>Virgibacillus</taxon>
    </lineage>
</organism>
<dbReference type="SUPFAM" id="SSF81442">
    <property type="entry name" value="Cytochrome c oxidase subunit I-like"/>
    <property type="match status" value="1"/>
</dbReference>
<dbReference type="EMBL" id="LGTO01000001">
    <property type="protein sequence ID" value="KNE22635.1"/>
    <property type="molecule type" value="Genomic_DNA"/>
</dbReference>
<keyword evidence="1" id="KW-1133">Transmembrane helix</keyword>
<evidence type="ECO:0000256" key="1">
    <source>
        <dbReference type="SAM" id="Phobius"/>
    </source>
</evidence>
<name>A0A0L0QVC5_VIRPA</name>
<dbReference type="Proteomes" id="UP000036780">
    <property type="component" value="Unassembled WGS sequence"/>
</dbReference>
<dbReference type="Gene3D" id="1.20.210.10">
    <property type="entry name" value="Cytochrome c oxidase-like, subunit I domain"/>
    <property type="match status" value="1"/>
</dbReference>
<feature type="transmembrane region" description="Helical" evidence="1">
    <location>
        <begin position="29"/>
        <end position="50"/>
    </location>
</feature>
<dbReference type="InterPro" id="IPR036927">
    <property type="entry name" value="Cyt_c_oxase-like_su1_sf"/>
</dbReference>
<keyword evidence="3" id="KW-1185">Reference proteome</keyword>
<sequence>MFAIAVLIYSLRNVVKPEKWNDTWLKWSFWLLNIGLFGMVFVSLTPIRFIQLKEAFDNGYWASRTSEFLQQDIIQDLLLWRAVPDTIFLIGVIILVVFTIKIMFHLKKPKYKGGDSIPEAEE</sequence>
<keyword evidence="1" id="KW-0472">Membrane</keyword>
<feature type="transmembrane region" description="Helical" evidence="1">
    <location>
        <begin position="86"/>
        <end position="104"/>
    </location>
</feature>
<evidence type="ECO:0000313" key="2">
    <source>
        <dbReference type="EMBL" id="KNE22635.1"/>
    </source>
</evidence>
<gene>
    <name evidence="2" type="ORF">AFK71_00300</name>
</gene>
<evidence type="ECO:0008006" key="4">
    <source>
        <dbReference type="Google" id="ProtNLM"/>
    </source>
</evidence>